<name>A0A8J8P4J3_HALGN</name>
<dbReference type="Proteomes" id="UP000785679">
    <property type="component" value="Unassembled WGS sequence"/>
</dbReference>
<comment type="caution">
    <text evidence="1">The sequence shown here is derived from an EMBL/GenBank/DDBJ whole genome shotgun (WGS) entry which is preliminary data.</text>
</comment>
<accession>A0A8J8P4J3</accession>
<organism evidence="1 2">
    <name type="scientific">Halteria grandinella</name>
    <dbReference type="NCBI Taxonomy" id="5974"/>
    <lineage>
        <taxon>Eukaryota</taxon>
        <taxon>Sar</taxon>
        <taxon>Alveolata</taxon>
        <taxon>Ciliophora</taxon>
        <taxon>Intramacronucleata</taxon>
        <taxon>Spirotrichea</taxon>
        <taxon>Stichotrichia</taxon>
        <taxon>Sporadotrichida</taxon>
        <taxon>Halteriidae</taxon>
        <taxon>Halteria</taxon>
    </lineage>
</organism>
<reference evidence="1" key="1">
    <citation type="submission" date="2019-06" db="EMBL/GenBank/DDBJ databases">
        <authorList>
            <person name="Zheng W."/>
        </authorList>
    </citation>
    <scope>NUCLEOTIDE SEQUENCE</scope>
    <source>
        <strain evidence="1">QDHG01</strain>
    </source>
</reference>
<dbReference type="EMBL" id="RRYP01001614">
    <property type="protein sequence ID" value="TNV85704.1"/>
    <property type="molecule type" value="Genomic_DNA"/>
</dbReference>
<gene>
    <name evidence="1" type="ORF">FGO68_gene4795</name>
</gene>
<evidence type="ECO:0000313" key="2">
    <source>
        <dbReference type="Proteomes" id="UP000785679"/>
    </source>
</evidence>
<evidence type="ECO:0000313" key="1">
    <source>
        <dbReference type="EMBL" id="TNV85704.1"/>
    </source>
</evidence>
<dbReference type="AlphaFoldDB" id="A0A8J8P4J3"/>
<protein>
    <submittedName>
        <fullName evidence="1">Uncharacterized protein</fullName>
    </submittedName>
</protein>
<proteinExistence type="predicted"/>
<sequence>MSQNIFTLHHLERASFAHRFNVCLLLESQIFSFLVEQHYLSIQCDLHSLKYNHLQSMSHSFNNCIRDVYELISQDKILLNCIQLICLDPQNPQNNDISKNDEN</sequence>
<keyword evidence="2" id="KW-1185">Reference proteome</keyword>